<protein>
    <submittedName>
        <fullName evidence="2">Uncharacterized protein</fullName>
    </submittedName>
</protein>
<reference evidence="2" key="1">
    <citation type="submission" date="2014-11" db="EMBL/GenBank/DDBJ databases">
        <authorList>
            <person name="Amaro Gonzalez C."/>
        </authorList>
    </citation>
    <scope>NUCLEOTIDE SEQUENCE</scope>
</reference>
<feature type="compositionally biased region" description="Polar residues" evidence="1">
    <location>
        <begin position="33"/>
        <end position="45"/>
    </location>
</feature>
<dbReference type="AlphaFoldDB" id="A0A0E9TSW1"/>
<evidence type="ECO:0000313" key="2">
    <source>
        <dbReference type="EMBL" id="JAH56764.1"/>
    </source>
</evidence>
<organism evidence="2">
    <name type="scientific">Anguilla anguilla</name>
    <name type="common">European freshwater eel</name>
    <name type="synonym">Muraena anguilla</name>
    <dbReference type="NCBI Taxonomy" id="7936"/>
    <lineage>
        <taxon>Eukaryota</taxon>
        <taxon>Metazoa</taxon>
        <taxon>Chordata</taxon>
        <taxon>Craniata</taxon>
        <taxon>Vertebrata</taxon>
        <taxon>Euteleostomi</taxon>
        <taxon>Actinopterygii</taxon>
        <taxon>Neopterygii</taxon>
        <taxon>Teleostei</taxon>
        <taxon>Anguilliformes</taxon>
        <taxon>Anguillidae</taxon>
        <taxon>Anguilla</taxon>
    </lineage>
</organism>
<dbReference type="EMBL" id="GBXM01051813">
    <property type="protein sequence ID" value="JAH56764.1"/>
    <property type="molecule type" value="Transcribed_RNA"/>
</dbReference>
<evidence type="ECO:0000256" key="1">
    <source>
        <dbReference type="SAM" id="MobiDB-lite"/>
    </source>
</evidence>
<sequence>MKVNGFNTFLNAEQRSRTGSRLTRPGGAERECNSGTSLSPVKTPN</sequence>
<name>A0A0E9TSW1_ANGAN</name>
<proteinExistence type="predicted"/>
<feature type="compositionally biased region" description="Polar residues" evidence="1">
    <location>
        <begin position="1"/>
        <end position="21"/>
    </location>
</feature>
<accession>A0A0E9TSW1</accession>
<feature type="region of interest" description="Disordered" evidence="1">
    <location>
        <begin position="1"/>
        <end position="45"/>
    </location>
</feature>
<reference evidence="2" key="2">
    <citation type="journal article" date="2015" name="Fish Shellfish Immunol.">
        <title>Early steps in the European eel (Anguilla anguilla)-Vibrio vulnificus interaction in the gills: Role of the RtxA13 toxin.</title>
        <authorList>
            <person name="Callol A."/>
            <person name="Pajuelo D."/>
            <person name="Ebbesson L."/>
            <person name="Teles M."/>
            <person name="MacKenzie S."/>
            <person name="Amaro C."/>
        </authorList>
    </citation>
    <scope>NUCLEOTIDE SEQUENCE</scope>
</reference>